<dbReference type="Pfam" id="PF00668">
    <property type="entry name" value="Condensation"/>
    <property type="match status" value="1"/>
</dbReference>
<dbReference type="NCBIfam" id="TIGR01733">
    <property type="entry name" value="AA-adenyl-dom"/>
    <property type="match status" value="1"/>
</dbReference>
<dbReference type="InterPro" id="IPR045851">
    <property type="entry name" value="AMP-bd_C_sf"/>
</dbReference>
<evidence type="ECO:0000256" key="2">
    <source>
        <dbReference type="ARBA" id="ARBA00022450"/>
    </source>
</evidence>
<reference evidence="5 6" key="1">
    <citation type="submission" date="2024-05" db="EMBL/GenBank/DDBJ databases">
        <title>Roseateles sp. 2.12 16S ribosomal RNA gene Genome sequencing and assembly.</title>
        <authorList>
            <person name="Woo H."/>
        </authorList>
    </citation>
    <scope>NUCLEOTIDE SEQUENCE [LARGE SCALE GENOMIC DNA]</scope>
    <source>
        <strain evidence="5 6">2.12</strain>
    </source>
</reference>
<dbReference type="Pfam" id="PF00501">
    <property type="entry name" value="AMP-binding"/>
    <property type="match status" value="1"/>
</dbReference>
<dbReference type="InterPro" id="IPR010071">
    <property type="entry name" value="AA_adenyl_dom"/>
</dbReference>
<dbReference type="CDD" id="cd19544">
    <property type="entry name" value="E-C_NRPS"/>
    <property type="match status" value="1"/>
</dbReference>
<dbReference type="Pfam" id="PF00550">
    <property type="entry name" value="PP-binding"/>
    <property type="match status" value="2"/>
</dbReference>
<dbReference type="EMBL" id="JBDPZC010000029">
    <property type="protein sequence ID" value="MEO3715937.1"/>
    <property type="molecule type" value="Genomic_DNA"/>
</dbReference>
<evidence type="ECO:0000256" key="1">
    <source>
        <dbReference type="ARBA" id="ARBA00001957"/>
    </source>
</evidence>
<dbReference type="PROSITE" id="PS00455">
    <property type="entry name" value="AMP_BINDING"/>
    <property type="match status" value="1"/>
</dbReference>
<dbReference type="InterPro" id="IPR042099">
    <property type="entry name" value="ANL_N_sf"/>
</dbReference>
<sequence>TQLYVLDERQQLLPLGVVGEICVAGVGVGRGYLHQPQLTEERFVADPFSEEAGARMYKTGDLGRWLADGTLEYLGRNDFQVKIRGFRIELGEIEAKLAALGAEEAGDVVVLAREDQPGDKRLVTYYTGTASAEQLRAQAEATLPSYMVPSAYVQLASLPLNPNGKLDRKALPAPDEQAWSRRAYEAPQGEVETTLAAIWAELLQLERVGRHDNFFELGGHSLMAVSLIERMRRAGLGADVRTLFNAPTVAELAAATGQGSAPVAVPPNLIPEGATAITPPMLTLVQLDQAAIDRIVEGVEGGAANVQDIYPLTAAQEGILFHHRMDSGSDAYVEASLLACNSRERLDAFLLALQQLVDRHDILRTGIAWDGLDEPVQVVRRRATLPVTQLALDPAAGDVARQLEELLDPRNTRIDASQAPMLRVAVAHDAENGRWLLRLLCHHLVMDHTTQDLLIKEAELLQRGRPDLLLPPVPFRDFVAAARLGVSEEEHRDFFTRMLGDIEEPTAPFDLLDVLGDGQDVSEARVPLSDEMAQATREAARRMGVGVASVMHLAWALVLAKLSGRESPVFGTVLFGRMQGGAHADRVLGMFINTLPVRIDVDASAVSQGLRRVHAQLSGLLRHEHASLALAQRCSGVSHGMPLFSSLLNYRYTSIDEEEADADLAELDDGMQVLHGEERTNYPLVLSVDDLGSGFSLTAQVRQPVDPFKVCDFMKAALASLLHALLQAPSTPLRQVDVLPEAERRQVLNDWNVVPAQAPLTQTLHELFEAQVRQRSQAVALVDGEQTLSYGELNAEANRLARHLVGLGVKPEDGVALCLARGAQMVVALLAVLKAGAAYVPLDPAYASERLGATLADSAPVVVLVDAAGREALGEHLQAGAGQVLALDAPQQAWAGLSAEDLPVAQTGVGPQSLAYVIYTSGSTGRPKGVMVEHRQVLRLFRATQDWFEFGADDAWSLFHSVGFDFSVWEIWGALLHGGRLVIVPQETARSPEAFYELLCDQGVTVLNQTPSAFQQLVAAQARSAREHQLRCIVFGGEALELRTLTPWYERNGDRTRLVNMYGITETTVHVTYCPLRAEDAQRRGPSPIGRRIPDLRLYVLDAQRQPVPVGVSGELYVGGAGVARGYLNQPQLTEERFVADPFSEEAGARMYKTGDLGRWLADGTIEYLGRNDFQVKIRGFRIELGEIEAKLAALGAEEAGDVVVLAREDQPGDKRLVTYYTGHATAEQLRAQAQATLPSYMVPAAYVQLGSLPLTPNGKLDRKALPAPDEQAWSRRAYEAPQGEVEATLAAIWAELLQLERVGRHDNFFELGGHSLLAVRLIERMRREGLQADVRELFTAETLAELAQAVNTGQHDIVVPENRIPDAFTDDMSDGETEEFRL</sequence>
<dbReference type="InterPro" id="IPR009081">
    <property type="entry name" value="PP-bd_ACP"/>
</dbReference>
<feature type="non-terminal residue" evidence="5">
    <location>
        <position position="1"/>
    </location>
</feature>
<dbReference type="PANTHER" id="PTHR45527:SF1">
    <property type="entry name" value="FATTY ACID SYNTHASE"/>
    <property type="match status" value="1"/>
</dbReference>
<dbReference type="InterPro" id="IPR020845">
    <property type="entry name" value="AMP-binding_CS"/>
</dbReference>
<dbReference type="CDD" id="cd17643">
    <property type="entry name" value="A_NRPS_Cytc1-like"/>
    <property type="match status" value="1"/>
</dbReference>
<dbReference type="Gene3D" id="3.40.50.12780">
    <property type="entry name" value="N-terminal domain of ligase-like"/>
    <property type="match status" value="1"/>
</dbReference>
<dbReference type="Gene3D" id="3.30.559.30">
    <property type="entry name" value="Nonribosomal peptide synthetase, condensation domain"/>
    <property type="match status" value="1"/>
</dbReference>
<dbReference type="InterPro" id="IPR006162">
    <property type="entry name" value="Ppantetheine_attach_site"/>
</dbReference>
<comment type="caution">
    <text evidence="5">The sequence shown here is derived from an EMBL/GenBank/DDBJ whole genome shotgun (WGS) entry which is preliminary data.</text>
</comment>
<dbReference type="PANTHER" id="PTHR45527">
    <property type="entry name" value="NONRIBOSOMAL PEPTIDE SYNTHETASE"/>
    <property type="match status" value="1"/>
</dbReference>
<feature type="domain" description="Carrier" evidence="4">
    <location>
        <begin position="186"/>
        <end position="260"/>
    </location>
</feature>
<dbReference type="SUPFAM" id="SSF56801">
    <property type="entry name" value="Acetyl-CoA synthetase-like"/>
    <property type="match status" value="2"/>
</dbReference>
<dbReference type="InterPro" id="IPR036736">
    <property type="entry name" value="ACP-like_sf"/>
</dbReference>
<dbReference type="InterPro" id="IPR023213">
    <property type="entry name" value="CAT-like_dom_sf"/>
</dbReference>
<keyword evidence="6" id="KW-1185">Reference proteome</keyword>
<dbReference type="SMART" id="SM00823">
    <property type="entry name" value="PKS_PP"/>
    <property type="match status" value="2"/>
</dbReference>
<feature type="domain" description="Carrier" evidence="4">
    <location>
        <begin position="1281"/>
        <end position="1355"/>
    </location>
</feature>
<dbReference type="Gene3D" id="2.30.38.10">
    <property type="entry name" value="Luciferase, Domain 3"/>
    <property type="match status" value="1"/>
</dbReference>
<dbReference type="SUPFAM" id="SSF52777">
    <property type="entry name" value="CoA-dependent acyltransferases"/>
    <property type="match status" value="2"/>
</dbReference>
<dbReference type="InterPro" id="IPR000873">
    <property type="entry name" value="AMP-dep_synth/lig_dom"/>
</dbReference>
<comment type="cofactor">
    <cofactor evidence="1">
        <name>pantetheine 4'-phosphate</name>
        <dbReference type="ChEBI" id="CHEBI:47942"/>
    </cofactor>
</comment>
<organism evidence="5 6">
    <name type="scientific">Roseateles flavus</name>
    <dbReference type="NCBI Taxonomy" id="3149041"/>
    <lineage>
        <taxon>Bacteria</taxon>
        <taxon>Pseudomonadati</taxon>
        <taxon>Pseudomonadota</taxon>
        <taxon>Betaproteobacteria</taxon>
        <taxon>Burkholderiales</taxon>
        <taxon>Sphaerotilaceae</taxon>
        <taxon>Roseateles</taxon>
    </lineage>
</organism>
<accession>A0ABV0GLG2</accession>
<keyword evidence="3" id="KW-0597">Phosphoprotein</keyword>
<dbReference type="InterPro" id="IPR020806">
    <property type="entry name" value="PKS_PP-bd"/>
</dbReference>
<evidence type="ECO:0000259" key="4">
    <source>
        <dbReference type="PROSITE" id="PS50075"/>
    </source>
</evidence>
<dbReference type="PROSITE" id="PS50075">
    <property type="entry name" value="CARRIER"/>
    <property type="match status" value="2"/>
</dbReference>
<dbReference type="PROSITE" id="PS00012">
    <property type="entry name" value="PHOSPHOPANTETHEINE"/>
    <property type="match status" value="1"/>
</dbReference>
<dbReference type="SUPFAM" id="SSF47336">
    <property type="entry name" value="ACP-like"/>
    <property type="match status" value="2"/>
</dbReference>
<evidence type="ECO:0000313" key="6">
    <source>
        <dbReference type="Proteomes" id="UP001462640"/>
    </source>
</evidence>
<dbReference type="RefSeq" id="WP_347613703.1">
    <property type="nucleotide sequence ID" value="NZ_JBDPZC010000029.1"/>
</dbReference>
<name>A0ABV0GLG2_9BURK</name>
<evidence type="ECO:0000256" key="3">
    <source>
        <dbReference type="ARBA" id="ARBA00022553"/>
    </source>
</evidence>
<keyword evidence="2" id="KW-0596">Phosphopantetheine</keyword>
<dbReference type="InterPro" id="IPR001242">
    <property type="entry name" value="Condensation_dom"/>
</dbReference>
<dbReference type="Proteomes" id="UP001462640">
    <property type="component" value="Unassembled WGS sequence"/>
</dbReference>
<evidence type="ECO:0000313" key="5">
    <source>
        <dbReference type="EMBL" id="MEO3715937.1"/>
    </source>
</evidence>
<dbReference type="Gene3D" id="3.30.300.30">
    <property type="match status" value="2"/>
</dbReference>
<dbReference type="Gene3D" id="3.30.559.10">
    <property type="entry name" value="Chloramphenicol acetyltransferase-like domain"/>
    <property type="match status" value="1"/>
</dbReference>
<gene>
    <name evidence="5" type="ORF">ABDJ40_24450</name>
</gene>
<protein>
    <submittedName>
        <fullName evidence="5">Amino acid adenylation domain-containing protein</fullName>
    </submittedName>
</protein>
<dbReference type="Gene3D" id="1.10.1200.10">
    <property type="entry name" value="ACP-like"/>
    <property type="match status" value="2"/>
</dbReference>
<proteinExistence type="predicted"/>